<comment type="caution">
    <text evidence="2">The sequence shown here is derived from an EMBL/GenBank/DDBJ whole genome shotgun (WGS) entry which is preliminary data.</text>
</comment>
<feature type="domain" description="VOC" evidence="1">
    <location>
        <begin position="4"/>
        <end position="115"/>
    </location>
</feature>
<dbReference type="EMBL" id="QGGG01000002">
    <property type="protein sequence ID" value="PWJ85566.1"/>
    <property type="molecule type" value="Genomic_DNA"/>
</dbReference>
<keyword evidence="3" id="KW-1185">Reference proteome</keyword>
<proteinExistence type="predicted"/>
<organism evidence="2 3">
    <name type="scientific">Pseudaminobacter salicylatoxidans</name>
    <dbReference type="NCBI Taxonomy" id="93369"/>
    <lineage>
        <taxon>Bacteria</taxon>
        <taxon>Pseudomonadati</taxon>
        <taxon>Pseudomonadota</taxon>
        <taxon>Alphaproteobacteria</taxon>
        <taxon>Hyphomicrobiales</taxon>
        <taxon>Phyllobacteriaceae</taxon>
        <taxon>Pseudaminobacter</taxon>
    </lineage>
</organism>
<evidence type="ECO:0000259" key="1">
    <source>
        <dbReference type="PROSITE" id="PS51819"/>
    </source>
</evidence>
<dbReference type="Gene3D" id="3.10.180.10">
    <property type="entry name" value="2,3-Dihydroxybiphenyl 1,2-Dioxygenase, domain 1"/>
    <property type="match status" value="1"/>
</dbReference>
<dbReference type="OrthoDB" id="9803104at2"/>
<dbReference type="SUPFAM" id="SSF54593">
    <property type="entry name" value="Glyoxalase/Bleomycin resistance protein/Dihydroxybiphenyl dioxygenase"/>
    <property type="match status" value="1"/>
</dbReference>
<protein>
    <submittedName>
        <fullName evidence="2">Putative enzyme related to lactoylglutathione lyase</fullName>
    </submittedName>
</protein>
<reference evidence="2 3" key="1">
    <citation type="submission" date="2018-05" db="EMBL/GenBank/DDBJ databases">
        <title>Genomic Encyclopedia of Type Strains, Phase IV (KMG-IV): sequencing the most valuable type-strain genomes for metagenomic binning, comparative biology and taxonomic classification.</title>
        <authorList>
            <person name="Goeker M."/>
        </authorList>
    </citation>
    <scope>NUCLEOTIDE SEQUENCE [LARGE SCALE GENOMIC DNA]</scope>
    <source>
        <strain evidence="2 3">DSM 6986</strain>
    </source>
</reference>
<accession>A0A316C923</accession>
<dbReference type="STRING" id="1192868.GCA_000304395_00656"/>
<keyword evidence="2" id="KW-0456">Lyase</keyword>
<dbReference type="Pfam" id="PF00903">
    <property type="entry name" value="Glyoxalase"/>
    <property type="match status" value="1"/>
</dbReference>
<dbReference type="RefSeq" id="WP_109611628.1">
    <property type="nucleotide sequence ID" value="NZ_QGGG01000002.1"/>
</dbReference>
<dbReference type="PROSITE" id="PS51819">
    <property type="entry name" value="VOC"/>
    <property type="match status" value="1"/>
</dbReference>
<evidence type="ECO:0000313" key="3">
    <source>
        <dbReference type="Proteomes" id="UP000245396"/>
    </source>
</evidence>
<gene>
    <name evidence="2" type="ORF">C7441_1024</name>
</gene>
<dbReference type="InterPro" id="IPR004360">
    <property type="entry name" value="Glyas_Fos-R_dOase_dom"/>
</dbReference>
<dbReference type="InterPro" id="IPR037523">
    <property type="entry name" value="VOC_core"/>
</dbReference>
<sequence>MTVRRIIANIDTRDIAAARAFYGDVLGLDLLMDHGWIATYGSGATMAVQLSFAEQGGSGTPTPDLSIEVDDVDAALEGMEAAGFQIEYGPVDESWGVRRFYVRDPFGKLVNILAHR</sequence>
<dbReference type="InterPro" id="IPR029068">
    <property type="entry name" value="Glyas_Bleomycin-R_OHBP_Dase"/>
</dbReference>
<evidence type="ECO:0000313" key="2">
    <source>
        <dbReference type="EMBL" id="PWJ85566.1"/>
    </source>
</evidence>
<dbReference type="GO" id="GO:0016829">
    <property type="term" value="F:lyase activity"/>
    <property type="evidence" value="ECO:0007669"/>
    <property type="project" value="UniProtKB-KW"/>
</dbReference>
<name>A0A316C923_PSESE</name>
<dbReference type="AlphaFoldDB" id="A0A316C923"/>
<dbReference type="Proteomes" id="UP000245396">
    <property type="component" value="Unassembled WGS sequence"/>
</dbReference>